<dbReference type="Gene3D" id="1.20.5.370">
    <property type="match status" value="1"/>
</dbReference>
<feature type="compositionally biased region" description="Low complexity" evidence="2">
    <location>
        <begin position="352"/>
        <end position="367"/>
    </location>
</feature>
<feature type="region of interest" description="Disordered" evidence="2">
    <location>
        <begin position="220"/>
        <end position="402"/>
    </location>
</feature>
<dbReference type="Proteomes" id="UP001396898">
    <property type="component" value="Unassembled WGS sequence"/>
</dbReference>
<evidence type="ECO:0000313" key="3">
    <source>
        <dbReference type="EMBL" id="KAK7998562.1"/>
    </source>
</evidence>
<dbReference type="EMBL" id="JAQQWI010000021">
    <property type="protein sequence ID" value="KAK7998562.1"/>
    <property type="molecule type" value="Genomic_DNA"/>
</dbReference>
<sequence>MPRSRILRLPCGDAESGKFVLEAKSNGSKPLDLLIRGTDGASAFETKTRHNRIKEFRAANAPCSEAEWEQILVAILVDPQDATRSARDVEIKVELRSDEEVTLHFRKNIQGIAQRLGTIKLKDFEESDDNPGISPFDWCVSILEDHEKVVQEAGAAKEKVKELEQSVKELKSQFEDLLKAKDDDESVLLEKFRDLLNEKKLKIRQQQRLIESADVDPEKLQNIGASQRTMRKAGGSRTSKRKIKDEPISDESDGGFEKMDVDDQSNGPQPDPDTDDRQTTDNDATESEPDNNATDSEEEAAPPKPAPKSKPARNTRSRASKGSPEPAPAKFTKASTATASRSTRAAKKQSEEPAPAAEPEPEAGGNIAPPPVRTLPFKSRGKKPAPTPVPAADDETDSDDEL</sequence>
<dbReference type="InterPro" id="IPR014751">
    <property type="entry name" value="XRCC4-like_C"/>
</dbReference>
<dbReference type="SUPFAM" id="SSF58022">
    <property type="entry name" value="XRCC4, C-terminal oligomerization domain"/>
    <property type="match status" value="1"/>
</dbReference>
<feature type="compositionally biased region" description="Acidic residues" evidence="2">
    <location>
        <begin position="392"/>
        <end position="402"/>
    </location>
</feature>
<evidence type="ECO:0000256" key="2">
    <source>
        <dbReference type="SAM" id="MobiDB-lite"/>
    </source>
</evidence>
<accession>A0ABR1R342</accession>
<evidence type="ECO:0000256" key="1">
    <source>
        <dbReference type="SAM" id="Coils"/>
    </source>
</evidence>
<feature type="compositionally biased region" description="Low complexity" evidence="2">
    <location>
        <begin position="328"/>
        <end position="343"/>
    </location>
</feature>
<organism evidence="3 4">
    <name type="scientific">Apiospora marii</name>
    <dbReference type="NCBI Taxonomy" id="335849"/>
    <lineage>
        <taxon>Eukaryota</taxon>
        <taxon>Fungi</taxon>
        <taxon>Dikarya</taxon>
        <taxon>Ascomycota</taxon>
        <taxon>Pezizomycotina</taxon>
        <taxon>Sordariomycetes</taxon>
        <taxon>Xylariomycetidae</taxon>
        <taxon>Amphisphaeriales</taxon>
        <taxon>Apiosporaceae</taxon>
        <taxon>Apiospora</taxon>
    </lineage>
</organism>
<name>A0ABR1R342_9PEZI</name>
<keyword evidence="1" id="KW-0175">Coiled coil</keyword>
<reference evidence="3 4" key="1">
    <citation type="submission" date="2023-01" db="EMBL/GenBank/DDBJ databases">
        <title>Analysis of 21 Apiospora genomes using comparative genomics revels a genus with tremendous synthesis potential of carbohydrate active enzymes and secondary metabolites.</title>
        <authorList>
            <person name="Sorensen T."/>
        </authorList>
    </citation>
    <scope>NUCLEOTIDE SEQUENCE [LARGE SCALE GENOMIC DNA]</scope>
    <source>
        <strain evidence="3 4">CBS 20057</strain>
    </source>
</reference>
<evidence type="ECO:0000313" key="4">
    <source>
        <dbReference type="Proteomes" id="UP001396898"/>
    </source>
</evidence>
<dbReference type="PANTHER" id="PTHR42067:SF1">
    <property type="entry name" value="MITOTIC APPARATUS PROTEIN P62"/>
    <property type="match status" value="1"/>
</dbReference>
<feature type="compositionally biased region" description="Basic residues" evidence="2">
    <location>
        <begin position="310"/>
        <end position="319"/>
    </location>
</feature>
<feature type="coiled-coil region" evidence="1">
    <location>
        <begin position="143"/>
        <end position="209"/>
    </location>
</feature>
<protein>
    <submittedName>
        <fullName evidence="3">Uncharacterized protein</fullName>
    </submittedName>
</protein>
<proteinExistence type="predicted"/>
<comment type="caution">
    <text evidence="3">The sequence shown here is derived from an EMBL/GenBank/DDBJ whole genome shotgun (WGS) entry which is preliminary data.</text>
</comment>
<dbReference type="PANTHER" id="PTHR42067">
    <property type="entry name" value="YALI0C15378P"/>
    <property type="match status" value="1"/>
</dbReference>
<gene>
    <name evidence="3" type="ORF">PG991_015041</name>
</gene>
<keyword evidence="4" id="KW-1185">Reference proteome</keyword>
<feature type="compositionally biased region" description="Acidic residues" evidence="2">
    <location>
        <begin position="283"/>
        <end position="300"/>
    </location>
</feature>